<evidence type="ECO:0000256" key="15">
    <source>
        <dbReference type="RuleBase" id="RU003435"/>
    </source>
</evidence>
<keyword evidence="10" id="KW-0809">Transit peptide</keyword>
<comment type="subcellular location">
    <subcellularLocation>
        <location evidence="2">Mitochondrion matrix</location>
    </subcellularLocation>
</comment>
<evidence type="ECO:0000256" key="14">
    <source>
        <dbReference type="ARBA" id="ARBA00032470"/>
    </source>
</evidence>
<dbReference type="InterPro" id="IPR024079">
    <property type="entry name" value="MetalloPept_cat_dom_sf"/>
</dbReference>
<evidence type="ECO:0000256" key="3">
    <source>
        <dbReference type="ARBA" id="ARBA00006040"/>
    </source>
</evidence>
<evidence type="ECO:0000256" key="4">
    <source>
        <dbReference type="ARBA" id="ARBA00012441"/>
    </source>
</evidence>
<organism evidence="17 18">
    <name type="scientific">Echria macrotheca</name>
    <dbReference type="NCBI Taxonomy" id="438768"/>
    <lineage>
        <taxon>Eukaryota</taxon>
        <taxon>Fungi</taxon>
        <taxon>Dikarya</taxon>
        <taxon>Ascomycota</taxon>
        <taxon>Pezizomycotina</taxon>
        <taxon>Sordariomycetes</taxon>
        <taxon>Sordariomycetidae</taxon>
        <taxon>Sordariales</taxon>
        <taxon>Schizotheciaceae</taxon>
        <taxon>Echria</taxon>
    </lineage>
</organism>
<evidence type="ECO:0000259" key="16">
    <source>
        <dbReference type="Pfam" id="PF01432"/>
    </source>
</evidence>
<dbReference type="PANTHER" id="PTHR11804:SF79">
    <property type="entry name" value="MITOCHONDRIAL INTERMEDIATE PEPTIDASE"/>
    <property type="match status" value="1"/>
</dbReference>
<keyword evidence="7 15" id="KW-0479">Metal-binding</keyword>
<evidence type="ECO:0000256" key="6">
    <source>
        <dbReference type="ARBA" id="ARBA00022670"/>
    </source>
</evidence>
<dbReference type="GO" id="GO:0006518">
    <property type="term" value="P:peptide metabolic process"/>
    <property type="evidence" value="ECO:0007669"/>
    <property type="project" value="TreeGrafter"/>
</dbReference>
<evidence type="ECO:0000256" key="10">
    <source>
        <dbReference type="ARBA" id="ARBA00022946"/>
    </source>
</evidence>
<dbReference type="CDD" id="cd06457">
    <property type="entry name" value="M3A_MIP"/>
    <property type="match status" value="1"/>
</dbReference>
<dbReference type="GO" id="GO:0046872">
    <property type="term" value="F:metal ion binding"/>
    <property type="evidence" value="ECO:0007669"/>
    <property type="project" value="UniProtKB-UniRule"/>
</dbReference>
<dbReference type="SUPFAM" id="SSF55486">
    <property type="entry name" value="Metalloproteases ('zincins'), catalytic domain"/>
    <property type="match status" value="1"/>
</dbReference>
<keyword evidence="9 15" id="KW-0862">Zinc</keyword>
<dbReference type="GO" id="GO:0004222">
    <property type="term" value="F:metalloendopeptidase activity"/>
    <property type="evidence" value="ECO:0007669"/>
    <property type="project" value="UniProtKB-EC"/>
</dbReference>
<dbReference type="GO" id="GO:0006627">
    <property type="term" value="P:protein processing involved in protein targeting to mitochondrion"/>
    <property type="evidence" value="ECO:0007669"/>
    <property type="project" value="TreeGrafter"/>
</dbReference>
<dbReference type="Proteomes" id="UP001239445">
    <property type="component" value="Unassembled WGS sequence"/>
</dbReference>
<comment type="caution">
    <text evidence="17">The sequence shown here is derived from an EMBL/GenBank/DDBJ whole genome shotgun (WGS) entry which is preliminary data.</text>
</comment>
<evidence type="ECO:0000256" key="13">
    <source>
        <dbReference type="ARBA" id="ARBA00025208"/>
    </source>
</evidence>
<comment type="catalytic activity">
    <reaction evidence="1">
        <text>Release of an N-terminal octapeptide as second stage of processing of some proteins imported into the mitochondrion.</text>
        <dbReference type="EC" id="3.4.24.59"/>
    </reaction>
</comment>
<dbReference type="Gene3D" id="1.10.1370.10">
    <property type="entry name" value="Neurolysin, domain 3"/>
    <property type="match status" value="1"/>
</dbReference>
<keyword evidence="11 15" id="KW-0482">Metalloprotease</keyword>
<name>A0AAJ0FBG5_9PEZI</name>
<evidence type="ECO:0000313" key="18">
    <source>
        <dbReference type="Proteomes" id="UP001239445"/>
    </source>
</evidence>
<dbReference type="PANTHER" id="PTHR11804">
    <property type="entry name" value="PROTEASE M3 THIMET OLIGOPEPTIDASE-RELATED"/>
    <property type="match status" value="1"/>
</dbReference>
<dbReference type="EC" id="3.4.24.59" evidence="4"/>
<feature type="domain" description="Peptidase M3A/M3B catalytic" evidence="16">
    <location>
        <begin position="289"/>
        <end position="772"/>
    </location>
</feature>
<gene>
    <name evidence="17" type="ORF">QBC47DRAFT_383431</name>
</gene>
<comment type="cofactor">
    <cofactor evidence="15">
        <name>Zn(2+)</name>
        <dbReference type="ChEBI" id="CHEBI:29105"/>
    </cofactor>
    <text evidence="15">Binds 1 zinc ion.</text>
</comment>
<evidence type="ECO:0000256" key="5">
    <source>
        <dbReference type="ARBA" id="ARBA00018046"/>
    </source>
</evidence>
<proteinExistence type="inferred from homology"/>
<evidence type="ECO:0000256" key="7">
    <source>
        <dbReference type="ARBA" id="ARBA00022723"/>
    </source>
</evidence>
<dbReference type="InterPro" id="IPR001567">
    <property type="entry name" value="Pept_M3A_M3B_dom"/>
</dbReference>
<reference evidence="17" key="1">
    <citation type="submission" date="2023-06" db="EMBL/GenBank/DDBJ databases">
        <title>Genome-scale phylogeny and comparative genomics of the fungal order Sordariales.</title>
        <authorList>
            <consortium name="Lawrence Berkeley National Laboratory"/>
            <person name="Hensen N."/>
            <person name="Bonometti L."/>
            <person name="Westerberg I."/>
            <person name="Brannstrom I.O."/>
            <person name="Guillou S."/>
            <person name="Cros-Aarteil S."/>
            <person name="Calhoun S."/>
            <person name="Haridas S."/>
            <person name="Kuo A."/>
            <person name="Mondo S."/>
            <person name="Pangilinan J."/>
            <person name="Riley R."/>
            <person name="Labutti K."/>
            <person name="Andreopoulos B."/>
            <person name="Lipzen A."/>
            <person name="Chen C."/>
            <person name="Yanf M."/>
            <person name="Daum C."/>
            <person name="Ng V."/>
            <person name="Clum A."/>
            <person name="Steindorff A."/>
            <person name="Ohm R."/>
            <person name="Martin F."/>
            <person name="Silar P."/>
            <person name="Natvig D."/>
            <person name="Lalanne C."/>
            <person name="Gautier V."/>
            <person name="Ament-Velasquez S.L."/>
            <person name="Kruys A."/>
            <person name="Hutchinson M.I."/>
            <person name="Powell A.J."/>
            <person name="Barry K."/>
            <person name="Miller A.N."/>
            <person name="Grigoriev I.V."/>
            <person name="Debuchy R."/>
            <person name="Gladieux P."/>
            <person name="Thoren M.H."/>
            <person name="Johannesson H."/>
        </authorList>
    </citation>
    <scope>NUCLEOTIDE SEQUENCE</scope>
    <source>
        <strain evidence="17">PSN4</strain>
    </source>
</reference>
<dbReference type="InterPro" id="IPR045090">
    <property type="entry name" value="Pept_M3A_M3B"/>
</dbReference>
<evidence type="ECO:0000256" key="11">
    <source>
        <dbReference type="ARBA" id="ARBA00023049"/>
    </source>
</evidence>
<dbReference type="InterPro" id="IPR033851">
    <property type="entry name" value="M3A_MIP"/>
</dbReference>
<evidence type="ECO:0000256" key="8">
    <source>
        <dbReference type="ARBA" id="ARBA00022801"/>
    </source>
</evidence>
<dbReference type="EMBL" id="MU839834">
    <property type="protein sequence ID" value="KAK1755339.1"/>
    <property type="molecule type" value="Genomic_DNA"/>
</dbReference>
<comment type="similarity">
    <text evidence="3 15">Belongs to the peptidase M3 family.</text>
</comment>
<keyword evidence="12" id="KW-0496">Mitochondrion</keyword>
<dbReference type="Gene3D" id="3.40.390.10">
    <property type="entry name" value="Collagenase (Catalytic Domain)"/>
    <property type="match status" value="1"/>
</dbReference>
<dbReference type="AlphaFoldDB" id="A0AAJ0FBG5"/>
<evidence type="ECO:0000256" key="2">
    <source>
        <dbReference type="ARBA" id="ARBA00004305"/>
    </source>
</evidence>
<keyword evidence="6 15" id="KW-0645">Protease</keyword>
<comment type="function">
    <text evidence="13">Cleaves proteins, imported into the mitochondrion, to their mature size. While most mitochondrial precursor proteins are processed to the mature form in one step by mitochondrial processing peptidase (MPP), the sequential cleavage by MIP of an octapeptide after initial processing by MPP is a required step for a subgroup of nuclear-encoded precursor proteins destined for the matrix or the inner membrane.</text>
</comment>
<evidence type="ECO:0000313" key="17">
    <source>
        <dbReference type="EMBL" id="KAK1755339.1"/>
    </source>
</evidence>
<protein>
    <recommendedName>
        <fullName evidence="5">Mitochondrial intermediate peptidase</fullName>
        <ecNumber evidence="4">3.4.24.59</ecNumber>
    </recommendedName>
    <alternativeName>
        <fullName evidence="14">Octapeptidyl aminopeptidase</fullName>
    </alternativeName>
</protein>
<dbReference type="InterPro" id="IPR024077">
    <property type="entry name" value="Neurolysin/TOP_dom2"/>
</dbReference>
<evidence type="ECO:0000256" key="1">
    <source>
        <dbReference type="ARBA" id="ARBA00000436"/>
    </source>
</evidence>
<accession>A0AAJ0FBG5</accession>
<dbReference type="Pfam" id="PF01432">
    <property type="entry name" value="Peptidase_M3"/>
    <property type="match status" value="1"/>
</dbReference>
<dbReference type="GO" id="GO:0005759">
    <property type="term" value="C:mitochondrial matrix"/>
    <property type="evidence" value="ECO:0007669"/>
    <property type="project" value="UniProtKB-SubCell"/>
</dbReference>
<sequence length="783" mass="87872">MLPALRRRRWLCPGCLRTTPPPRQQRWITSASQTETQSHPTTLLIQTPKASTFGSSDGILRDIFDSPQAWKGFKRSGENVGLFANRYLTRPEGFIEFANISLKRARLVVEKVLAASTFEEYRGVVRDLDRLSDILCRVLDMADFVRVTHPDEETQDTAAEAWEMVHTYMNELNTMTALNDQLGRAMDDPDIVATWTEEEKMVAKVLRLDFAKSAVSLPKAARDRFVSLSTEISRVGGIFAKEMEPEEEYVSFPSSQLWGIDPVVARKNSRRGRIYLPTLSPAATSALHTVHDAEARKRIYYASRTASTYTVDALETMLRLRAELASLSGFESYGHLALRDRMLAQTPEAVMDFLQTLAANNAPRVKAETADLLQAKMADLPGSDTLEPWDREYYSSQIRQSMALQAQRHEDSLSSFFSIGTVIQGISRLLTRLYGIQLVPRETLEGETWHPDVRRLDVVSDTDGHLAVLYCDLFYRPDKSPNPAHFTLRCSREISQSEISEVNSQVEGPQFPSPELAATDGMAFSRNGGVVKQLPTIALVCDFQQTSGPALLPFFQVETLFHEMGHAVHSILARTSFQNVSGTRCATDLAELPSTLMEYFASDPAVLATFARHHETDEPLPYELLAEKLREARRFEGMDTENQIIMAMLDQELHSRRALEDDFDSTQVYHGLQRRFGLAPPDPPGTCWQGFFGHLFGYGSSYYSYLFDRALAQRVWGVVFASGRDGAALERRNGERLREGLLKWGGGRDPWRCLADVLGDERLAEGGERAMALVGSWSSSPSP</sequence>
<evidence type="ECO:0000256" key="9">
    <source>
        <dbReference type="ARBA" id="ARBA00022833"/>
    </source>
</evidence>
<keyword evidence="18" id="KW-1185">Reference proteome</keyword>
<evidence type="ECO:0000256" key="12">
    <source>
        <dbReference type="ARBA" id="ARBA00023128"/>
    </source>
</evidence>
<keyword evidence="8 15" id="KW-0378">Hydrolase</keyword>